<accession>A0A2P2JJ92</accession>
<evidence type="ECO:0000313" key="2">
    <source>
        <dbReference type="EMBL" id="MBW93506.1"/>
    </source>
</evidence>
<reference evidence="1" key="1">
    <citation type="submission" date="2018-02" db="EMBL/GenBank/DDBJ databases">
        <title>Rhizophora mucronata_Transcriptome.</title>
        <authorList>
            <person name="Meera S.P."/>
            <person name="Sreeshan A."/>
            <person name="Augustine A."/>
        </authorList>
    </citation>
    <scope>NUCLEOTIDE SEQUENCE</scope>
    <source>
        <tissue evidence="1">Leaf</tissue>
    </source>
</reference>
<dbReference type="EMBL" id="GGEC01013022">
    <property type="protein sequence ID" value="MBW93505.1"/>
    <property type="molecule type" value="Transcribed_RNA"/>
</dbReference>
<evidence type="ECO:0000313" key="1">
    <source>
        <dbReference type="EMBL" id="MBW93505.1"/>
    </source>
</evidence>
<dbReference type="EMBL" id="GGEC01013023">
    <property type="protein sequence ID" value="MBW93506.1"/>
    <property type="molecule type" value="Transcribed_RNA"/>
</dbReference>
<sequence>MIRSLRFDRLGKLILNKKFQDIIKPNKKEGLFKLKTQRKLSTMSRLITPNCPTKGKIQTGKNKEKERKLYKIKQWTCEERYVQTASVGNAIGHTKQGVCWRKRSLCILYKHNKQSLYNKTLE</sequence>
<dbReference type="AlphaFoldDB" id="A0A2P2JJ92"/>
<protein>
    <submittedName>
        <fullName evidence="2">Uncharacterized protein MANES_04G036000</fullName>
    </submittedName>
</protein>
<proteinExistence type="predicted"/>
<name>A0A2P2JJ92_RHIMU</name>
<organism evidence="1">
    <name type="scientific">Rhizophora mucronata</name>
    <name type="common">Asiatic mangrove</name>
    <dbReference type="NCBI Taxonomy" id="61149"/>
    <lineage>
        <taxon>Eukaryota</taxon>
        <taxon>Viridiplantae</taxon>
        <taxon>Streptophyta</taxon>
        <taxon>Embryophyta</taxon>
        <taxon>Tracheophyta</taxon>
        <taxon>Spermatophyta</taxon>
        <taxon>Magnoliopsida</taxon>
        <taxon>eudicotyledons</taxon>
        <taxon>Gunneridae</taxon>
        <taxon>Pentapetalae</taxon>
        <taxon>rosids</taxon>
        <taxon>fabids</taxon>
        <taxon>Malpighiales</taxon>
        <taxon>Rhizophoraceae</taxon>
        <taxon>Rhizophora</taxon>
    </lineage>
</organism>